<dbReference type="GO" id="GO:0005524">
    <property type="term" value="F:ATP binding"/>
    <property type="evidence" value="ECO:0007669"/>
    <property type="project" value="UniProtKB-KW"/>
</dbReference>
<keyword evidence="1" id="KW-0547">Nucleotide-binding</keyword>
<dbReference type="Pfam" id="PF00005">
    <property type="entry name" value="ABC_tran"/>
    <property type="match status" value="2"/>
</dbReference>
<sequence length="587" mass="67313">MTILRVHNLCKRFGERTILSDVSLEIGARDRIGLVGVNGAGKTTLANILFGNIQSDEGSIMQMKQNLKIGYLLQSCSYTANSFQSMLLDCYKAEQEDEFLEVTSSIGLNKVKEWQEDRFDCLSGGERTKLALANIWISQPDILILDEPTNHLDFQGVEWLTKEMEDFSGSILVISHDRYFLDKTVNKIIELDDGKLKLYAGNYTFYREEKERQYESQLHLYQTQKKQIGKVQAEIAQLKTWTAAGHRMAGKQGTLSENRQIGLREHERAKVKKLDKQVKNKINRLERMETEGIEKPKQDQKVSFDFGSASKRGKRLVEATGLGKKYGEHWLFRNTEFTIQRGNRIGLIGPNGCGKTTLIRMLLDQELWTEGALWISPTAEIVYLSQDVSDLTEDSTGLDLISHFRADIKSKARILMNNMGFDEAKLSRKIEKWSLGERTRFKIGRMILMEHNFLILDEPTNHLDLQSREQLENTLADYNGTMLIVSHDRYMLEKLCDQLLVFENGMVKKVLGTFSEYMNRRLSGGNGAGEKDLSKKSRAEEEQLLVIETRLTYVLGEFNKHAIGSPAYNELDNEFKKLIHQKRELLK</sequence>
<dbReference type="NCBIfam" id="NF000355">
    <property type="entry name" value="ribo_prot_ABC_F"/>
    <property type="match status" value="1"/>
</dbReference>
<dbReference type="AlphaFoldDB" id="A0A7X2L5Q4"/>
<dbReference type="EMBL" id="WJXB01000019">
    <property type="protein sequence ID" value="MRN57066.1"/>
    <property type="molecule type" value="Genomic_DNA"/>
</dbReference>
<dbReference type="InterPro" id="IPR027417">
    <property type="entry name" value="P-loop_NTPase"/>
</dbReference>
<dbReference type="InterPro" id="IPR051309">
    <property type="entry name" value="ABCF_ATPase"/>
</dbReference>
<evidence type="ECO:0000256" key="2">
    <source>
        <dbReference type="ARBA" id="ARBA00022840"/>
    </source>
</evidence>
<dbReference type="SUPFAM" id="SSF52540">
    <property type="entry name" value="P-loop containing nucleoside triphosphate hydrolases"/>
    <property type="match status" value="2"/>
</dbReference>
<reference evidence="5 6" key="1">
    <citation type="submission" date="2019-11" db="EMBL/GenBank/DDBJ databases">
        <title>Paenibacillus monticola sp. nov., a novel PGPR strain isolated from mountain sample in China.</title>
        <authorList>
            <person name="Zhao Q."/>
            <person name="Li H.-P."/>
            <person name="Zhang J.-L."/>
        </authorList>
    </citation>
    <scope>NUCLEOTIDE SEQUENCE [LARGE SCALE GENOMIC DNA]</scope>
    <source>
        <strain evidence="5 6">LC-T2</strain>
    </source>
</reference>
<keyword evidence="6" id="KW-1185">Reference proteome</keyword>
<protein>
    <submittedName>
        <fullName evidence="5">ATP-binding cassette domain-containing protein</fullName>
    </submittedName>
</protein>
<dbReference type="Proteomes" id="UP000463051">
    <property type="component" value="Unassembled WGS sequence"/>
</dbReference>
<keyword evidence="3" id="KW-0175">Coiled coil</keyword>
<dbReference type="InterPro" id="IPR003593">
    <property type="entry name" value="AAA+_ATPase"/>
</dbReference>
<feature type="coiled-coil region" evidence="3">
    <location>
        <begin position="264"/>
        <end position="291"/>
    </location>
</feature>
<dbReference type="InterPro" id="IPR017871">
    <property type="entry name" value="ABC_transporter-like_CS"/>
</dbReference>
<organism evidence="5 6">
    <name type="scientific">Paenibacillus monticola</name>
    <dbReference type="NCBI Taxonomy" id="2666075"/>
    <lineage>
        <taxon>Bacteria</taxon>
        <taxon>Bacillati</taxon>
        <taxon>Bacillota</taxon>
        <taxon>Bacilli</taxon>
        <taxon>Bacillales</taxon>
        <taxon>Paenibacillaceae</taxon>
        <taxon>Paenibacillus</taxon>
    </lineage>
</organism>
<dbReference type="PANTHER" id="PTHR42855">
    <property type="entry name" value="ABC TRANSPORTER ATP-BINDING SUBUNIT"/>
    <property type="match status" value="1"/>
</dbReference>
<name>A0A7X2L5Q4_9BACL</name>
<evidence type="ECO:0000259" key="4">
    <source>
        <dbReference type="PROSITE" id="PS50893"/>
    </source>
</evidence>
<dbReference type="PROSITE" id="PS50893">
    <property type="entry name" value="ABC_TRANSPORTER_2"/>
    <property type="match status" value="2"/>
</dbReference>
<dbReference type="InterPro" id="IPR003439">
    <property type="entry name" value="ABC_transporter-like_ATP-bd"/>
</dbReference>
<dbReference type="GO" id="GO:0016887">
    <property type="term" value="F:ATP hydrolysis activity"/>
    <property type="evidence" value="ECO:0007669"/>
    <property type="project" value="InterPro"/>
</dbReference>
<feature type="domain" description="ABC transporter" evidence="4">
    <location>
        <begin position="317"/>
        <end position="530"/>
    </location>
</feature>
<dbReference type="InterPro" id="IPR032781">
    <property type="entry name" value="ABC_tran_Xtn"/>
</dbReference>
<dbReference type="PANTHER" id="PTHR42855:SF2">
    <property type="entry name" value="DRUG RESISTANCE ABC TRANSPORTER,ATP-BINDING PROTEIN"/>
    <property type="match status" value="1"/>
</dbReference>
<keyword evidence="2 5" id="KW-0067">ATP-binding</keyword>
<dbReference type="Pfam" id="PF12848">
    <property type="entry name" value="ABC_tran_Xtn"/>
    <property type="match status" value="1"/>
</dbReference>
<gene>
    <name evidence="5" type="ORF">GJB61_29445</name>
</gene>
<accession>A0A7X2L5Q4</accession>
<evidence type="ECO:0000313" key="6">
    <source>
        <dbReference type="Proteomes" id="UP000463051"/>
    </source>
</evidence>
<dbReference type="PROSITE" id="PS00211">
    <property type="entry name" value="ABC_TRANSPORTER_1"/>
    <property type="match status" value="1"/>
</dbReference>
<evidence type="ECO:0000313" key="5">
    <source>
        <dbReference type="EMBL" id="MRN57066.1"/>
    </source>
</evidence>
<dbReference type="CDD" id="cd03221">
    <property type="entry name" value="ABCF_EF-3"/>
    <property type="match status" value="2"/>
</dbReference>
<comment type="caution">
    <text evidence="5">The sequence shown here is derived from an EMBL/GenBank/DDBJ whole genome shotgun (WGS) entry which is preliminary data.</text>
</comment>
<proteinExistence type="predicted"/>
<evidence type="ECO:0000256" key="1">
    <source>
        <dbReference type="ARBA" id="ARBA00022741"/>
    </source>
</evidence>
<evidence type="ECO:0000256" key="3">
    <source>
        <dbReference type="SAM" id="Coils"/>
    </source>
</evidence>
<dbReference type="Gene3D" id="3.40.50.300">
    <property type="entry name" value="P-loop containing nucleotide triphosphate hydrolases"/>
    <property type="match status" value="2"/>
</dbReference>
<dbReference type="SMART" id="SM00382">
    <property type="entry name" value="AAA"/>
    <property type="match status" value="2"/>
</dbReference>
<feature type="domain" description="ABC transporter" evidence="4">
    <location>
        <begin position="4"/>
        <end position="218"/>
    </location>
</feature>